<feature type="domain" description="SPOR" evidence="3">
    <location>
        <begin position="255"/>
        <end position="332"/>
    </location>
</feature>
<keyword evidence="2" id="KW-1133">Transmembrane helix</keyword>
<dbReference type="InterPro" id="IPR007730">
    <property type="entry name" value="SPOR-like_dom"/>
</dbReference>
<feature type="compositionally biased region" description="Basic and acidic residues" evidence="1">
    <location>
        <begin position="95"/>
        <end position="110"/>
    </location>
</feature>
<evidence type="ECO:0000256" key="2">
    <source>
        <dbReference type="SAM" id="Phobius"/>
    </source>
</evidence>
<feature type="compositionally biased region" description="Low complexity" evidence="1">
    <location>
        <begin position="237"/>
        <end position="252"/>
    </location>
</feature>
<feature type="compositionally biased region" description="Pro residues" evidence="1">
    <location>
        <begin position="114"/>
        <end position="130"/>
    </location>
</feature>
<feature type="compositionally biased region" description="Low complexity" evidence="1">
    <location>
        <begin position="172"/>
        <end position="184"/>
    </location>
</feature>
<feature type="compositionally biased region" description="Low complexity" evidence="1">
    <location>
        <begin position="131"/>
        <end position="164"/>
    </location>
</feature>
<feature type="transmembrane region" description="Helical" evidence="2">
    <location>
        <begin position="34"/>
        <end position="55"/>
    </location>
</feature>
<proteinExistence type="predicted"/>
<accession>A0A560K2U7</accession>
<protein>
    <submittedName>
        <fullName evidence="4">Sporulation related protein</fullName>
    </submittedName>
</protein>
<dbReference type="Pfam" id="PF05036">
    <property type="entry name" value="SPOR"/>
    <property type="match status" value="1"/>
</dbReference>
<evidence type="ECO:0000256" key="1">
    <source>
        <dbReference type="SAM" id="MobiDB-lite"/>
    </source>
</evidence>
<dbReference type="RefSeq" id="WP_186454657.1">
    <property type="nucleotide sequence ID" value="NZ_VITV01000003.1"/>
</dbReference>
<dbReference type="AlphaFoldDB" id="A0A560K2U7"/>
<feature type="region of interest" description="Disordered" evidence="1">
    <location>
        <begin position="1"/>
        <end position="24"/>
    </location>
</feature>
<feature type="compositionally biased region" description="Pro residues" evidence="1">
    <location>
        <begin position="205"/>
        <end position="220"/>
    </location>
</feature>
<gene>
    <name evidence="4" type="ORF">FBZ87_103135</name>
</gene>
<feature type="compositionally biased region" description="Basic and acidic residues" evidence="1">
    <location>
        <begin position="1"/>
        <end position="11"/>
    </location>
</feature>
<organism evidence="4 5">
    <name type="scientific">Nitrospirillum amazonense</name>
    <dbReference type="NCBI Taxonomy" id="28077"/>
    <lineage>
        <taxon>Bacteria</taxon>
        <taxon>Pseudomonadati</taxon>
        <taxon>Pseudomonadota</taxon>
        <taxon>Alphaproteobacteria</taxon>
        <taxon>Rhodospirillales</taxon>
        <taxon>Azospirillaceae</taxon>
        <taxon>Nitrospirillum</taxon>
    </lineage>
</organism>
<comment type="caution">
    <text evidence="4">The sequence shown here is derived from an EMBL/GenBank/DDBJ whole genome shotgun (WGS) entry which is preliminary data.</text>
</comment>
<evidence type="ECO:0000313" key="5">
    <source>
        <dbReference type="Proteomes" id="UP000320516"/>
    </source>
</evidence>
<evidence type="ECO:0000259" key="3">
    <source>
        <dbReference type="Pfam" id="PF05036"/>
    </source>
</evidence>
<evidence type="ECO:0000313" key="4">
    <source>
        <dbReference type="EMBL" id="TWB77319.1"/>
    </source>
</evidence>
<name>A0A560K2U7_9PROT</name>
<sequence length="335" mass="34522">MSDMHDHHGDPDYDYDPGYDWQGRRQPAPRRRGLLSLGVVVAAVGSFGGLIYFVYTQGQRAGTEAIAPIIHADPGPTKVKPETPGGMDVPNQDRLIYDRLRADTKTDPGVERLLPPPEAPMERPTAPPPAAVQQPASPQTAQTAAQAPAQAPAQTPAAQPAAPTVLPPTVLPPTLAGTTAAKPMTPAPAAKPPAQQTAQANAPTPLVPPAPQPAPQPAAPKPVAAAPVTPAPKPVEKPVAPAAAAPTAAPTATGGGSVKLQFASIPSEPQAEAEMQRIQRKHASVLGGLSLRLVKADLGAKGIYYRVQAGPVDEAQAKRICEAVKAAKDGCIPVH</sequence>
<dbReference type="EMBL" id="VITV01000003">
    <property type="protein sequence ID" value="TWB77319.1"/>
    <property type="molecule type" value="Genomic_DNA"/>
</dbReference>
<keyword evidence="2" id="KW-0812">Transmembrane</keyword>
<feature type="compositionally biased region" description="Low complexity" evidence="1">
    <location>
        <begin position="192"/>
        <end position="204"/>
    </location>
</feature>
<reference evidence="4 5" key="1">
    <citation type="submission" date="2019-06" db="EMBL/GenBank/DDBJ databases">
        <title>Genomic Encyclopedia of Type Strains, Phase IV (KMG-V): Genome sequencing to study the core and pangenomes of soil and plant-associated prokaryotes.</title>
        <authorList>
            <person name="Whitman W."/>
        </authorList>
    </citation>
    <scope>NUCLEOTIDE SEQUENCE [LARGE SCALE GENOMIC DNA]</scope>
    <source>
        <strain evidence="4 5">BR 12005</strain>
    </source>
</reference>
<feature type="region of interest" description="Disordered" evidence="1">
    <location>
        <begin position="72"/>
        <end position="255"/>
    </location>
</feature>
<dbReference type="PRINTS" id="PR01217">
    <property type="entry name" value="PRICHEXTENSN"/>
</dbReference>
<keyword evidence="2" id="KW-0472">Membrane</keyword>
<dbReference type="GO" id="GO:0042834">
    <property type="term" value="F:peptidoglycan binding"/>
    <property type="evidence" value="ECO:0007669"/>
    <property type="project" value="InterPro"/>
</dbReference>
<dbReference type="Proteomes" id="UP000320516">
    <property type="component" value="Unassembled WGS sequence"/>
</dbReference>